<dbReference type="Gene3D" id="3.30.565.10">
    <property type="entry name" value="Histidine kinase-like ATPase, C-terminal domain"/>
    <property type="match status" value="1"/>
</dbReference>
<comment type="catalytic activity">
    <reaction evidence="1">
        <text>ATP + protein L-histidine = ADP + protein N-phospho-L-histidine.</text>
        <dbReference type="EC" id="2.7.13.3"/>
    </reaction>
</comment>
<keyword evidence="14" id="KW-1185">Reference proteome</keyword>
<keyword evidence="5" id="KW-0547">Nucleotide-binding</keyword>
<dbReference type="InterPro" id="IPR011712">
    <property type="entry name" value="Sig_transdc_His_kin_sub3_dim/P"/>
</dbReference>
<keyword evidence="3" id="KW-0597">Phosphoprotein</keyword>
<dbReference type="Pfam" id="PF07730">
    <property type="entry name" value="HisKA_3"/>
    <property type="match status" value="1"/>
</dbReference>
<dbReference type="Pfam" id="PF02518">
    <property type="entry name" value="HATPase_c"/>
    <property type="match status" value="1"/>
</dbReference>
<evidence type="ECO:0000313" key="13">
    <source>
        <dbReference type="EMBL" id="MFC6715936.1"/>
    </source>
</evidence>
<dbReference type="EC" id="2.7.13.3" evidence="2"/>
<dbReference type="CDD" id="cd16917">
    <property type="entry name" value="HATPase_UhpB-NarQ-NarX-like"/>
    <property type="match status" value="1"/>
</dbReference>
<evidence type="ECO:0000256" key="1">
    <source>
        <dbReference type="ARBA" id="ARBA00000085"/>
    </source>
</evidence>
<feature type="transmembrane region" description="Helical" evidence="9">
    <location>
        <begin position="22"/>
        <end position="41"/>
    </location>
</feature>
<keyword evidence="7" id="KW-0067">ATP-binding</keyword>
<dbReference type="InterPro" id="IPR003594">
    <property type="entry name" value="HATPase_dom"/>
</dbReference>
<reference evidence="13" key="3">
    <citation type="submission" date="2024-09" db="EMBL/GenBank/DDBJ databases">
        <authorList>
            <person name="Sun Q."/>
            <person name="Mori K."/>
        </authorList>
    </citation>
    <scope>NUCLEOTIDE SEQUENCE</scope>
    <source>
        <strain evidence="13">NBRC 106593</strain>
    </source>
</reference>
<keyword evidence="9" id="KW-0812">Transmembrane</keyword>
<protein>
    <recommendedName>
        <fullName evidence="2">histidine kinase</fullName>
        <ecNumber evidence="2">2.7.13.3</ecNumber>
    </recommendedName>
</protein>
<evidence type="ECO:0000313" key="12">
    <source>
        <dbReference type="EMBL" id="MFC6715897.1"/>
    </source>
</evidence>
<dbReference type="InterPro" id="IPR050482">
    <property type="entry name" value="Sensor_HK_TwoCompSys"/>
</dbReference>
<evidence type="ECO:0000256" key="8">
    <source>
        <dbReference type="ARBA" id="ARBA00023012"/>
    </source>
</evidence>
<evidence type="ECO:0000256" key="5">
    <source>
        <dbReference type="ARBA" id="ARBA00022741"/>
    </source>
</evidence>
<dbReference type="RefSeq" id="WP_377825294.1">
    <property type="nucleotide sequence ID" value="NZ_JBHSWJ010000002.1"/>
</dbReference>
<evidence type="ECO:0000256" key="6">
    <source>
        <dbReference type="ARBA" id="ARBA00022777"/>
    </source>
</evidence>
<dbReference type="InterPro" id="IPR036890">
    <property type="entry name" value="HATPase_C_sf"/>
</dbReference>
<evidence type="ECO:0000259" key="10">
    <source>
        <dbReference type="Pfam" id="PF02518"/>
    </source>
</evidence>
<accession>A0ABW2AY16</accession>
<reference evidence="13" key="1">
    <citation type="journal article" date="2014" name="Int. J. Syst. Evol. Microbiol.">
        <title>Complete genome of a new Firmicutes species belonging to the dominant human colonic microbiota ('Ruminococcus bicirculans') reveals two chromosomes and a selective capacity to utilize plant glucans.</title>
        <authorList>
            <consortium name="NISC Comparative Sequencing Program"/>
            <person name="Wegmann U."/>
            <person name="Louis P."/>
            <person name="Goesmann A."/>
            <person name="Henrissat B."/>
            <person name="Duncan S.H."/>
            <person name="Flint H.J."/>
        </authorList>
    </citation>
    <scope>NUCLEOTIDE SEQUENCE</scope>
    <source>
        <strain evidence="13">NBRC 106593</strain>
    </source>
</reference>
<evidence type="ECO:0000256" key="9">
    <source>
        <dbReference type="SAM" id="Phobius"/>
    </source>
</evidence>
<feature type="transmembrane region" description="Helical" evidence="9">
    <location>
        <begin position="79"/>
        <end position="97"/>
    </location>
</feature>
<feature type="domain" description="Signal transduction histidine kinase subgroup 3 dimerisation and phosphoacceptor" evidence="11">
    <location>
        <begin position="219"/>
        <end position="284"/>
    </location>
</feature>
<keyword evidence="9" id="KW-1133">Transmembrane helix</keyword>
<sequence>MATVGAFFGVGDPWRRPLPSRWWRRDIAIAVGFLVVGAVGLELERSLGSLSQIAAPEVVQHLPLVLAGVLIVWRRRFPVATVAAITVLWLVTGILLPPLAVSLVLQFLFLAVFYAAIAWGAPRGRTVAVVLLCVAALMVWVTVDLVHRTSNGASSPGPFPYAAALTGYIYLINAIYFGGAILGGALDWRNARQRAALAGQAGLIERQAAELRDRSVVDERVRIARELHDVVAHHVALMGVQAAAARRVLTVDPPAAAGALETVESSARSAVTEMRSLVGTLRGDDAESRTPPPTLADVPALVAQFDTLGLGTTYVLVDVDGLAERVPAAAGFGVYRVVQEALSNVRAHSSATFASVTVRVVRAGDGAYVEVEVLDGGSTLAGTAGTGLGLQGIRERVAALGGEADIGPRATGGFRVRARIPFLV</sequence>
<feature type="transmembrane region" description="Helical" evidence="9">
    <location>
        <begin position="128"/>
        <end position="147"/>
    </location>
</feature>
<feature type="domain" description="Histidine kinase/HSP90-like ATPase" evidence="10">
    <location>
        <begin position="334"/>
        <end position="422"/>
    </location>
</feature>
<dbReference type="EMBL" id="JBHSWJ010000003">
    <property type="protein sequence ID" value="MFC6715936.1"/>
    <property type="molecule type" value="Genomic_DNA"/>
</dbReference>
<feature type="transmembrane region" description="Helical" evidence="9">
    <location>
        <begin position="103"/>
        <end position="121"/>
    </location>
</feature>
<dbReference type="PANTHER" id="PTHR24421:SF10">
    <property type="entry name" value="NITRATE_NITRITE SENSOR PROTEIN NARQ"/>
    <property type="match status" value="1"/>
</dbReference>
<keyword evidence="6 13" id="KW-0418">Kinase</keyword>
<keyword evidence="9" id="KW-0472">Membrane</keyword>
<comment type="caution">
    <text evidence="13">The sequence shown here is derived from an EMBL/GenBank/DDBJ whole genome shotgun (WGS) entry which is preliminary data.</text>
</comment>
<dbReference type="Gene3D" id="1.20.5.1930">
    <property type="match status" value="1"/>
</dbReference>
<gene>
    <name evidence="12" type="ORF">ACFQBT_19505</name>
    <name evidence="13" type="ORF">ACFQBT_19710</name>
</gene>
<evidence type="ECO:0000256" key="7">
    <source>
        <dbReference type="ARBA" id="ARBA00022840"/>
    </source>
</evidence>
<dbReference type="SUPFAM" id="SSF55874">
    <property type="entry name" value="ATPase domain of HSP90 chaperone/DNA topoisomerase II/histidine kinase"/>
    <property type="match status" value="1"/>
</dbReference>
<keyword evidence="8" id="KW-0902">Two-component regulatory system</keyword>
<evidence type="ECO:0000313" key="14">
    <source>
        <dbReference type="Proteomes" id="UP001596356"/>
    </source>
</evidence>
<evidence type="ECO:0000256" key="4">
    <source>
        <dbReference type="ARBA" id="ARBA00022679"/>
    </source>
</evidence>
<evidence type="ECO:0000256" key="2">
    <source>
        <dbReference type="ARBA" id="ARBA00012438"/>
    </source>
</evidence>
<organism evidence="13 14">
    <name type="scientific">Branchiibius cervicis</name>
    <dbReference type="NCBI Taxonomy" id="908252"/>
    <lineage>
        <taxon>Bacteria</taxon>
        <taxon>Bacillati</taxon>
        <taxon>Actinomycetota</taxon>
        <taxon>Actinomycetes</taxon>
        <taxon>Micrococcales</taxon>
        <taxon>Dermacoccaceae</taxon>
        <taxon>Branchiibius</taxon>
    </lineage>
</organism>
<dbReference type="EMBL" id="JBHSWJ010000002">
    <property type="protein sequence ID" value="MFC6715897.1"/>
    <property type="molecule type" value="Genomic_DNA"/>
</dbReference>
<evidence type="ECO:0000256" key="3">
    <source>
        <dbReference type="ARBA" id="ARBA00022553"/>
    </source>
</evidence>
<reference evidence="14" key="2">
    <citation type="journal article" date="2019" name="Int. J. Syst. Evol. Microbiol.">
        <title>The Global Catalogue of Microorganisms (GCM) 10K type strain sequencing project: providing services to taxonomists for standard genome sequencing and annotation.</title>
        <authorList>
            <consortium name="The Broad Institute Genomics Platform"/>
            <consortium name="The Broad Institute Genome Sequencing Center for Infectious Disease"/>
            <person name="Wu L."/>
            <person name="Ma J."/>
        </authorList>
    </citation>
    <scope>NUCLEOTIDE SEQUENCE [LARGE SCALE GENOMIC DNA]</scope>
    <source>
        <strain evidence="14">NBRC 106593</strain>
    </source>
</reference>
<feature type="transmembrane region" description="Helical" evidence="9">
    <location>
        <begin position="167"/>
        <end position="186"/>
    </location>
</feature>
<dbReference type="GO" id="GO:0016301">
    <property type="term" value="F:kinase activity"/>
    <property type="evidence" value="ECO:0007669"/>
    <property type="project" value="UniProtKB-KW"/>
</dbReference>
<keyword evidence="4" id="KW-0808">Transferase</keyword>
<feature type="transmembrane region" description="Helical" evidence="9">
    <location>
        <begin position="53"/>
        <end position="72"/>
    </location>
</feature>
<name>A0ABW2AY16_9MICO</name>
<dbReference type="Proteomes" id="UP001596356">
    <property type="component" value="Unassembled WGS sequence"/>
</dbReference>
<proteinExistence type="predicted"/>
<dbReference type="PANTHER" id="PTHR24421">
    <property type="entry name" value="NITRATE/NITRITE SENSOR PROTEIN NARX-RELATED"/>
    <property type="match status" value="1"/>
</dbReference>
<evidence type="ECO:0000259" key="11">
    <source>
        <dbReference type="Pfam" id="PF07730"/>
    </source>
</evidence>